<dbReference type="EMBL" id="AICQ01000015">
    <property type="protein sequence ID" value="EID21363.1"/>
    <property type="molecule type" value="Genomic_DNA"/>
</dbReference>
<protein>
    <submittedName>
        <fullName evidence="1">Uncharacterized protein</fullName>
    </submittedName>
</protein>
<dbReference type="Proteomes" id="UP000005070">
    <property type="component" value="Unassembled WGS sequence"/>
</dbReference>
<dbReference type="AlphaFoldDB" id="A0AAD2Y452"/>
<organism evidence="1 2">
    <name type="scientific">Streptococcus constellatus subsp. constellatus SK53</name>
    <dbReference type="NCBI Taxonomy" id="1095730"/>
    <lineage>
        <taxon>Bacteria</taxon>
        <taxon>Bacillati</taxon>
        <taxon>Bacillota</taxon>
        <taxon>Bacilli</taxon>
        <taxon>Lactobacillales</taxon>
        <taxon>Streptococcaceae</taxon>
        <taxon>Streptococcus</taxon>
        <taxon>Streptococcus anginosus group</taxon>
    </lineage>
</organism>
<sequence>MTQEMINNKKDEADYTVLQLDFSTNCLKLYKYLSFFLNYLLTFNNALPIRTSP</sequence>
<evidence type="ECO:0000313" key="1">
    <source>
        <dbReference type="EMBL" id="EID21363.1"/>
    </source>
</evidence>
<evidence type="ECO:0000313" key="2">
    <source>
        <dbReference type="Proteomes" id="UP000005070"/>
    </source>
</evidence>
<name>A0AAD2Y452_STRCV</name>
<accession>A0AAD2Y452</accession>
<gene>
    <name evidence="1" type="ORF">HMPREF1044_1689</name>
</gene>
<comment type="caution">
    <text evidence="1">The sequence shown here is derived from an EMBL/GenBank/DDBJ whole genome shotgun (WGS) entry which is preliminary data.</text>
</comment>
<reference evidence="1 2" key="1">
    <citation type="submission" date="2012-01" db="EMBL/GenBank/DDBJ databases">
        <authorList>
            <person name="Harkins D.M."/>
            <person name="Madupu R."/>
            <person name="Durkin A.S."/>
            <person name="Torralba M."/>
            <person name="Methe B."/>
            <person name="Sutton G.G."/>
            <person name="Nelson K.E."/>
        </authorList>
    </citation>
    <scope>NUCLEOTIDE SEQUENCE [LARGE SCALE GENOMIC DNA]</scope>
    <source>
        <strain evidence="1 2">SK53</strain>
    </source>
</reference>
<proteinExistence type="predicted"/>